<comment type="similarity">
    <text evidence="2 6">Belongs to the BI1 family.</text>
</comment>
<evidence type="ECO:0000313" key="8">
    <source>
        <dbReference type="Proteomes" id="UP000095300"/>
    </source>
</evidence>
<dbReference type="GO" id="GO:0034620">
    <property type="term" value="P:cellular response to unfolded protein"/>
    <property type="evidence" value="ECO:0007669"/>
    <property type="project" value="TreeGrafter"/>
</dbReference>
<evidence type="ECO:0000256" key="6">
    <source>
        <dbReference type="RuleBase" id="RU004379"/>
    </source>
</evidence>
<dbReference type="GO" id="GO:0033119">
    <property type="term" value="P:negative regulation of RNA splicing"/>
    <property type="evidence" value="ECO:0007669"/>
    <property type="project" value="TreeGrafter"/>
</dbReference>
<feature type="transmembrane region" description="Helical" evidence="6">
    <location>
        <begin position="140"/>
        <end position="161"/>
    </location>
</feature>
<feature type="transmembrane region" description="Helical" evidence="6">
    <location>
        <begin position="30"/>
        <end position="49"/>
    </location>
</feature>
<dbReference type="GO" id="GO:0019899">
    <property type="term" value="F:enzyme binding"/>
    <property type="evidence" value="ECO:0007669"/>
    <property type="project" value="TreeGrafter"/>
</dbReference>
<dbReference type="EnsemblMetazoa" id="SCAU008593-RB">
    <property type="protein sequence ID" value="SCAU008593-PB"/>
    <property type="gene ID" value="SCAU008593"/>
</dbReference>
<protein>
    <recommendedName>
        <fullName evidence="9">Bax inhibitor 1</fullName>
    </recommendedName>
</protein>
<evidence type="ECO:0000256" key="4">
    <source>
        <dbReference type="ARBA" id="ARBA00022989"/>
    </source>
</evidence>
<feature type="transmembrane region" description="Helical" evidence="6">
    <location>
        <begin position="112"/>
        <end position="133"/>
    </location>
</feature>
<keyword evidence="8" id="KW-1185">Reference proteome</keyword>
<keyword evidence="3 6" id="KW-0812">Transmembrane</keyword>
<dbReference type="Pfam" id="PF01027">
    <property type="entry name" value="Bax1-I"/>
    <property type="match status" value="1"/>
</dbReference>
<name>A0A1I8PJ87_STOCA</name>
<evidence type="ECO:0000256" key="1">
    <source>
        <dbReference type="ARBA" id="ARBA00004141"/>
    </source>
</evidence>
<dbReference type="GO" id="GO:2001234">
    <property type="term" value="P:negative regulation of apoptotic signaling pathway"/>
    <property type="evidence" value="ECO:0007669"/>
    <property type="project" value="TreeGrafter"/>
</dbReference>
<dbReference type="STRING" id="35570.A0A1I8PJ87"/>
<evidence type="ECO:0008006" key="9">
    <source>
        <dbReference type="Google" id="ProtNLM"/>
    </source>
</evidence>
<evidence type="ECO:0000313" key="7">
    <source>
        <dbReference type="EnsemblMetazoa" id="SCAU008593-PB"/>
    </source>
</evidence>
<reference evidence="7" key="1">
    <citation type="submission" date="2020-05" db="UniProtKB">
        <authorList>
            <consortium name="EnsemblMetazoa"/>
        </authorList>
    </citation>
    <scope>IDENTIFICATION</scope>
    <source>
        <strain evidence="7">USDA</strain>
    </source>
</reference>
<feature type="transmembrane region" description="Helical" evidence="6">
    <location>
        <begin position="55"/>
        <end position="73"/>
    </location>
</feature>
<dbReference type="AlphaFoldDB" id="A0A1I8PJ87"/>
<evidence type="ECO:0000256" key="2">
    <source>
        <dbReference type="ARBA" id="ARBA00010350"/>
    </source>
</evidence>
<dbReference type="GO" id="GO:0031966">
    <property type="term" value="C:mitochondrial membrane"/>
    <property type="evidence" value="ECO:0007669"/>
    <property type="project" value="TreeGrafter"/>
</dbReference>
<dbReference type="VEuPathDB" id="VectorBase:SCAU008593"/>
<dbReference type="KEGG" id="scac:106086771"/>
<comment type="subcellular location">
    <subcellularLocation>
        <location evidence="1">Membrane</location>
        <topology evidence="1">Multi-pass membrane protein</topology>
    </subcellularLocation>
</comment>
<evidence type="ECO:0000256" key="3">
    <source>
        <dbReference type="ARBA" id="ARBA00022692"/>
    </source>
</evidence>
<evidence type="ECO:0000256" key="5">
    <source>
        <dbReference type="ARBA" id="ARBA00023136"/>
    </source>
</evidence>
<sequence length="239" mass="26855">MDAFQDRFNRFTTGLNDKYEPYVKQHLAKVYMMLGGTSAVTAIGSMLQMKHIVDLGFLAALGSLFLVLGLLFYRDNGKNYYTRVAMLYAFGFCSGQSMGPLLSYVVRVDPSIIVTALVGTFITFASLSAAALLAGRGQFLFLGGILISVVNTMALLSLMNIFFKSVIVQMGQLYIGVIVMAGFILFDTQSIVEKVRLGNRDVVQHALDLFFDVLNMFRRLVIILTQKEERRRENERKRR</sequence>
<dbReference type="Proteomes" id="UP000095300">
    <property type="component" value="Unassembled WGS sequence"/>
</dbReference>
<accession>A0A1I8PJ87</accession>
<gene>
    <name evidence="7" type="primary">106086771</name>
</gene>
<dbReference type="PANTHER" id="PTHR23291:SF32">
    <property type="entry name" value="BAX INHIBITOR 1"/>
    <property type="match status" value="1"/>
</dbReference>
<dbReference type="OrthoDB" id="1277691at2759"/>
<dbReference type="PANTHER" id="PTHR23291">
    <property type="entry name" value="BAX INHIBITOR-RELATED"/>
    <property type="match status" value="1"/>
</dbReference>
<feature type="transmembrane region" description="Helical" evidence="6">
    <location>
        <begin position="85"/>
        <end position="106"/>
    </location>
</feature>
<organism evidence="7 8">
    <name type="scientific">Stomoxys calcitrans</name>
    <name type="common">Stable fly</name>
    <name type="synonym">Conops calcitrans</name>
    <dbReference type="NCBI Taxonomy" id="35570"/>
    <lineage>
        <taxon>Eukaryota</taxon>
        <taxon>Metazoa</taxon>
        <taxon>Ecdysozoa</taxon>
        <taxon>Arthropoda</taxon>
        <taxon>Hexapoda</taxon>
        <taxon>Insecta</taxon>
        <taxon>Pterygota</taxon>
        <taxon>Neoptera</taxon>
        <taxon>Endopterygota</taxon>
        <taxon>Diptera</taxon>
        <taxon>Brachycera</taxon>
        <taxon>Muscomorpha</taxon>
        <taxon>Muscoidea</taxon>
        <taxon>Muscidae</taxon>
        <taxon>Stomoxys</taxon>
    </lineage>
</organism>
<feature type="transmembrane region" description="Helical" evidence="6">
    <location>
        <begin position="167"/>
        <end position="186"/>
    </location>
</feature>
<dbReference type="InterPro" id="IPR006214">
    <property type="entry name" value="Bax_inhibitor_1-related"/>
</dbReference>
<keyword evidence="5 6" id="KW-0472">Membrane</keyword>
<keyword evidence="4 6" id="KW-1133">Transmembrane helix</keyword>
<proteinExistence type="inferred from homology"/>